<dbReference type="EMBL" id="BRXY01000055">
    <property type="protein sequence ID" value="GMH58886.1"/>
    <property type="molecule type" value="Genomic_DNA"/>
</dbReference>
<feature type="transmembrane region" description="Helical" evidence="4">
    <location>
        <begin position="132"/>
        <end position="158"/>
    </location>
</feature>
<evidence type="ECO:0000256" key="2">
    <source>
        <dbReference type="ARBA" id="ARBA00022737"/>
    </source>
</evidence>
<name>A0A9W6ZVQ1_9STRA</name>
<evidence type="ECO:0000313" key="5">
    <source>
        <dbReference type="EMBL" id="GMH58886.1"/>
    </source>
</evidence>
<dbReference type="OrthoDB" id="271506at2759"/>
<keyword evidence="4" id="KW-0472">Membrane</keyword>
<evidence type="ECO:0000256" key="3">
    <source>
        <dbReference type="SAM" id="MobiDB-lite"/>
    </source>
</evidence>
<comment type="caution">
    <text evidence="5">The sequence shown here is derived from an EMBL/GenBank/DDBJ whole genome shotgun (WGS) entry which is preliminary data.</text>
</comment>
<reference evidence="6" key="1">
    <citation type="journal article" date="2023" name="Commun. Biol.">
        <title>Genome analysis of Parmales, the sister group of diatoms, reveals the evolutionary specialization of diatoms from phago-mixotrophs to photoautotrophs.</title>
        <authorList>
            <person name="Ban H."/>
            <person name="Sato S."/>
            <person name="Yoshikawa S."/>
            <person name="Yamada K."/>
            <person name="Nakamura Y."/>
            <person name="Ichinomiya M."/>
            <person name="Sato N."/>
            <person name="Blanc-Mathieu R."/>
            <person name="Endo H."/>
            <person name="Kuwata A."/>
            <person name="Ogata H."/>
        </authorList>
    </citation>
    <scope>NUCLEOTIDE SEQUENCE [LARGE SCALE GENOMIC DNA]</scope>
    <source>
        <strain evidence="6">NIES 3701</strain>
    </source>
</reference>
<evidence type="ECO:0008006" key="7">
    <source>
        <dbReference type="Google" id="ProtNLM"/>
    </source>
</evidence>
<keyword evidence="1" id="KW-0813">Transport</keyword>
<keyword evidence="4" id="KW-0812">Transmembrane</keyword>
<protein>
    <recommendedName>
        <fullName evidence="7">Mannose-P-dolichol utilization defect 1 protein homolog</fullName>
    </recommendedName>
</protein>
<keyword evidence="2" id="KW-0677">Repeat</keyword>
<evidence type="ECO:0000256" key="1">
    <source>
        <dbReference type="ARBA" id="ARBA00022448"/>
    </source>
</evidence>
<feature type="region of interest" description="Disordered" evidence="3">
    <location>
        <begin position="253"/>
        <end position="311"/>
    </location>
</feature>
<dbReference type="AlphaFoldDB" id="A0A9W6ZVQ1"/>
<keyword evidence="4" id="KW-1133">Transmembrane helix</keyword>
<dbReference type="InterPro" id="IPR016817">
    <property type="entry name" value="MannP-dilichol_defect-1"/>
</dbReference>
<dbReference type="PANTHER" id="PTHR12226">
    <property type="entry name" value="MANNOSE-P-DOLICHOL UTILIZATION DEFECT 1 LEC35 -RELATED"/>
    <property type="match status" value="1"/>
</dbReference>
<dbReference type="PANTHER" id="PTHR12226:SF2">
    <property type="entry name" value="MANNOSE-P-DOLICHOL UTILIZATION DEFECT 1 PROTEIN"/>
    <property type="match status" value="1"/>
</dbReference>
<evidence type="ECO:0000256" key="4">
    <source>
        <dbReference type="SAM" id="Phobius"/>
    </source>
</evidence>
<feature type="compositionally biased region" description="Basic residues" evidence="3">
    <location>
        <begin position="301"/>
        <end position="311"/>
    </location>
</feature>
<feature type="transmembrane region" description="Helical" evidence="4">
    <location>
        <begin position="216"/>
        <end position="236"/>
    </location>
</feature>
<dbReference type="Proteomes" id="UP001165085">
    <property type="component" value="Unassembled WGS sequence"/>
</dbReference>
<accession>A0A9W6ZVQ1</accession>
<evidence type="ECO:0000313" key="6">
    <source>
        <dbReference type="Proteomes" id="UP001165085"/>
    </source>
</evidence>
<gene>
    <name evidence="5" type="ORF">TrST_g5261</name>
</gene>
<feature type="compositionally biased region" description="Basic residues" evidence="3">
    <location>
        <begin position="266"/>
        <end position="289"/>
    </location>
</feature>
<organism evidence="5 6">
    <name type="scientific">Triparma strigata</name>
    <dbReference type="NCBI Taxonomy" id="1606541"/>
    <lineage>
        <taxon>Eukaryota</taxon>
        <taxon>Sar</taxon>
        <taxon>Stramenopiles</taxon>
        <taxon>Ochrophyta</taxon>
        <taxon>Bolidophyceae</taxon>
        <taxon>Parmales</taxon>
        <taxon>Triparmaceae</taxon>
        <taxon>Triparma</taxon>
    </lineage>
</organism>
<keyword evidence="6" id="KW-1185">Reference proteome</keyword>
<proteinExistence type="predicted"/>
<sequence length="311" mass="33858">MDLQKAVFTYCFGDKADVCSGSLFSLSVDDFLGEGCLKLLISKGISTAILLSSLLLKVPLILNILSLKSTAGLSPTSLILECFLFSNASFYGIRKGYDFTSYGETILQLISSTLILCLHFKYTPSFRTRSNVLSIVAAYVLYLIFAFKVLPLSSAYILPRLNMPLVIITRGAQIYSNAGSGHTGSLSVVTVFMQAFGSFVRIGTTVVQIGLDMNVIAGYCLGCGLNCAILGQIFWFKKGTEVWKSGLGKKEEGKQIKEAGVGTPKKTTRSSSRSRSRSRSSSRSRSKSKSSKETYANVVRRSTRKKAPAKM</sequence>